<dbReference type="OrthoDB" id="2565360at2759"/>
<dbReference type="eggNOG" id="ENOG502S9UA">
    <property type="taxonomic scope" value="Eukaryota"/>
</dbReference>
<feature type="compositionally biased region" description="Basic and acidic residues" evidence="1">
    <location>
        <begin position="136"/>
        <end position="157"/>
    </location>
</feature>
<dbReference type="PANTHER" id="PTHR22055">
    <property type="entry name" value="28 KDA HEAT- AND ACID-STABLE PHOSPHOPROTEIN PDGF-ASSOCIATED PROTEIN"/>
    <property type="match status" value="1"/>
</dbReference>
<dbReference type="KEGG" id="cne:CND01010"/>
<evidence type="ECO:0000256" key="1">
    <source>
        <dbReference type="SAM" id="MobiDB-lite"/>
    </source>
</evidence>
<evidence type="ECO:0000259" key="2">
    <source>
        <dbReference type="Pfam" id="PF10252"/>
    </source>
</evidence>
<protein>
    <recommendedName>
        <fullName evidence="2">Casein kinase substrate phosphoprotein PP28 domain-containing protein</fullName>
    </recommendedName>
</protein>
<dbReference type="VEuPathDB" id="FungiDB:CND01010"/>
<dbReference type="GO" id="GO:0005829">
    <property type="term" value="C:cytosol"/>
    <property type="evidence" value="ECO:0000318"/>
    <property type="project" value="GO_Central"/>
</dbReference>
<feature type="region of interest" description="Disordered" evidence="1">
    <location>
        <begin position="187"/>
        <end position="216"/>
    </location>
</feature>
<keyword evidence="4" id="KW-1185">Reference proteome</keyword>
<feature type="compositionally biased region" description="Acidic residues" evidence="1">
    <location>
        <begin position="40"/>
        <end position="55"/>
    </location>
</feature>
<dbReference type="InterPro" id="IPR039876">
    <property type="entry name" value="HAP28"/>
</dbReference>
<feature type="region of interest" description="Disordered" evidence="1">
    <location>
        <begin position="1"/>
        <end position="157"/>
    </location>
</feature>
<feature type="compositionally biased region" description="Basic residues" evidence="1">
    <location>
        <begin position="11"/>
        <end position="24"/>
    </location>
</feature>
<proteinExistence type="predicted"/>
<dbReference type="Pfam" id="PF10252">
    <property type="entry name" value="PP28"/>
    <property type="match status" value="1"/>
</dbReference>
<dbReference type="EMBL" id="AE017344">
    <property type="protein sequence ID" value="AAW43005.2"/>
    <property type="molecule type" value="Genomic_DNA"/>
</dbReference>
<evidence type="ECO:0000313" key="3">
    <source>
        <dbReference type="EMBL" id="AAW43005.2"/>
    </source>
</evidence>
<evidence type="ECO:0000313" key="4">
    <source>
        <dbReference type="Proteomes" id="UP000002149"/>
    </source>
</evidence>
<accession>Q5KJ14</accession>
<dbReference type="AlphaFoldDB" id="Q5KJ14"/>
<sequence length="216" mass="23715">MGRGGGVSSRGRGKFKVARGGGRHFSRDLDPRFNKPVSESSEEESSEEESSEDETAQQNEQLAPEMAALNLKLGNTVALDDEDQEPGMSRAEKKAMKKAQGEKKVTIQEPEDSGSESDEEEVMPAPVPKGKAKVAKKAEPVQMSRKEREAAEKKAAEQRYQNLHAQGKTMEAKTDLARLQEVRARREAAAAQRKAEAEEKAQEAAAKKEKLLAKKI</sequence>
<organism evidence="3 4">
    <name type="scientific">Cryptococcus deneoformans (strain JEC21 / ATCC MYA-565)</name>
    <name type="common">Cryptococcus neoformans var. neoformans serotype D</name>
    <dbReference type="NCBI Taxonomy" id="214684"/>
    <lineage>
        <taxon>Eukaryota</taxon>
        <taxon>Fungi</taxon>
        <taxon>Dikarya</taxon>
        <taxon>Basidiomycota</taxon>
        <taxon>Agaricomycotina</taxon>
        <taxon>Tremellomycetes</taxon>
        <taxon>Tremellales</taxon>
        <taxon>Cryptococcaceae</taxon>
        <taxon>Cryptococcus</taxon>
        <taxon>Cryptococcus neoformans species complex</taxon>
    </lineage>
</organism>
<dbReference type="InParanoid" id="Q5KJ14"/>
<feature type="compositionally biased region" description="Acidic residues" evidence="1">
    <location>
        <begin position="109"/>
        <end position="122"/>
    </location>
</feature>
<dbReference type="RefSeq" id="XP_024512688.1">
    <property type="nucleotide sequence ID" value="XM_024656957.1"/>
</dbReference>
<dbReference type="HOGENOM" id="CLU_068528_0_0_1"/>
<name>Q5KJ14_CRYD1</name>
<dbReference type="GeneID" id="3256945"/>
<gene>
    <name evidence="3" type="ordered locus">CND01010</name>
</gene>
<feature type="domain" description="Casein kinase substrate phosphoprotein PP28" evidence="2">
    <location>
        <begin position="133"/>
        <end position="199"/>
    </location>
</feature>
<feature type="compositionally biased region" description="Basic and acidic residues" evidence="1">
    <location>
        <begin position="90"/>
        <end position="106"/>
    </location>
</feature>
<dbReference type="InterPro" id="IPR019380">
    <property type="entry name" value="Casein_kinase_sb_PP28"/>
</dbReference>
<dbReference type="Proteomes" id="UP000002149">
    <property type="component" value="Chromosome 4"/>
</dbReference>
<dbReference type="PaxDb" id="214684-Q5KJ14"/>
<reference evidence="3 4" key="1">
    <citation type="journal article" date="2005" name="Science">
        <title>The genome of the basidiomycetous yeast and human pathogen Cryptococcus neoformans.</title>
        <authorList>
            <person name="Loftus B.J."/>
            <person name="Fung E."/>
            <person name="Roncaglia P."/>
            <person name="Rowley D."/>
            <person name="Amedeo P."/>
            <person name="Bruno D."/>
            <person name="Vamathevan J."/>
            <person name="Miranda M."/>
            <person name="Anderson I.J."/>
            <person name="Fraser J.A."/>
            <person name="Allen J.E."/>
            <person name="Bosdet I.E."/>
            <person name="Brent M.R."/>
            <person name="Chiu R."/>
            <person name="Doering T.L."/>
            <person name="Donlin M.J."/>
            <person name="D'Souza C.A."/>
            <person name="Fox D.S."/>
            <person name="Grinberg V."/>
            <person name="Fu J."/>
            <person name="Fukushima M."/>
            <person name="Haas B.J."/>
            <person name="Huang J.C."/>
            <person name="Janbon G."/>
            <person name="Jones S.J."/>
            <person name="Koo H.L."/>
            <person name="Krzywinski M.I."/>
            <person name="Kwon-Chung J.K."/>
            <person name="Lengeler K.B."/>
            <person name="Maiti R."/>
            <person name="Marra M.A."/>
            <person name="Marra R.E."/>
            <person name="Mathewson C.A."/>
            <person name="Mitchell T.G."/>
            <person name="Pertea M."/>
            <person name="Riggs F.R."/>
            <person name="Salzberg S.L."/>
            <person name="Schein J.E."/>
            <person name="Shvartsbeyn A."/>
            <person name="Shin H."/>
            <person name="Shumway M."/>
            <person name="Specht C.A."/>
            <person name="Suh B.B."/>
            <person name="Tenney A."/>
            <person name="Utterback T.R."/>
            <person name="Wickes B.L."/>
            <person name="Wortman J.R."/>
            <person name="Wye N.H."/>
            <person name="Kronstad J.W."/>
            <person name="Lodge J.K."/>
            <person name="Heitman J."/>
            <person name="Davis R.W."/>
            <person name="Fraser C.M."/>
            <person name="Hyman R.W."/>
        </authorList>
    </citation>
    <scope>NUCLEOTIDE SEQUENCE [LARGE SCALE GENOMIC DNA]</scope>
    <source>
        <strain evidence="4">JEC21 / ATCC MYA-565</strain>
    </source>
</reference>